<keyword evidence="2" id="KW-1185">Reference proteome</keyword>
<dbReference type="Proteomes" id="UP001055879">
    <property type="component" value="Linkage Group LG07"/>
</dbReference>
<gene>
    <name evidence="1" type="ORF">L6452_22399</name>
</gene>
<reference evidence="2" key="1">
    <citation type="journal article" date="2022" name="Mol. Ecol. Resour.">
        <title>The genomes of chicory, endive, great burdock and yacon provide insights into Asteraceae palaeo-polyploidization history and plant inulin production.</title>
        <authorList>
            <person name="Fan W."/>
            <person name="Wang S."/>
            <person name="Wang H."/>
            <person name="Wang A."/>
            <person name="Jiang F."/>
            <person name="Liu H."/>
            <person name="Zhao H."/>
            <person name="Xu D."/>
            <person name="Zhang Y."/>
        </authorList>
    </citation>
    <scope>NUCLEOTIDE SEQUENCE [LARGE SCALE GENOMIC DNA]</scope>
    <source>
        <strain evidence="2">cv. Niubang</strain>
    </source>
</reference>
<dbReference type="EMBL" id="CM042053">
    <property type="protein sequence ID" value="KAI3715417.1"/>
    <property type="molecule type" value="Genomic_DNA"/>
</dbReference>
<sequence length="73" mass="8222">MLGVSNSSIVSPLEELVVAKNRTPSSKITTKAFVNQFVRNNTSTVPMETGDNVQLVYTHHNESITNPRLRWEH</sequence>
<reference evidence="1 2" key="2">
    <citation type="journal article" date="2022" name="Mol. Ecol. Resour.">
        <title>The genomes of chicory, endive, great burdock and yacon provide insights into Asteraceae paleo-polyploidization history and plant inulin production.</title>
        <authorList>
            <person name="Fan W."/>
            <person name="Wang S."/>
            <person name="Wang H."/>
            <person name="Wang A."/>
            <person name="Jiang F."/>
            <person name="Liu H."/>
            <person name="Zhao H."/>
            <person name="Xu D."/>
            <person name="Zhang Y."/>
        </authorList>
    </citation>
    <scope>NUCLEOTIDE SEQUENCE [LARGE SCALE GENOMIC DNA]</scope>
    <source>
        <strain evidence="2">cv. Niubang</strain>
    </source>
</reference>
<protein>
    <submittedName>
        <fullName evidence="1">Uncharacterized protein</fullName>
    </submittedName>
</protein>
<accession>A0ACB9AYV2</accession>
<name>A0ACB9AYV2_ARCLA</name>
<evidence type="ECO:0000313" key="1">
    <source>
        <dbReference type="EMBL" id="KAI3715417.1"/>
    </source>
</evidence>
<organism evidence="1 2">
    <name type="scientific">Arctium lappa</name>
    <name type="common">Greater burdock</name>
    <name type="synonym">Lappa major</name>
    <dbReference type="NCBI Taxonomy" id="4217"/>
    <lineage>
        <taxon>Eukaryota</taxon>
        <taxon>Viridiplantae</taxon>
        <taxon>Streptophyta</taxon>
        <taxon>Embryophyta</taxon>
        <taxon>Tracheophyta</taxon>
        <taxon>Spermatophyta</taxon>
        <taxon>Magnoliopsida</taxon>
        <taxon>eudicotyledons</taxon>
        <taxon>Gunneridae</taxon>
        <taxon>Pentapetalae</taxon>
        <taxon>asterids</taxon>
        <taxon>campanulids</taxon>
        <taxon>Asterales</taxon>
        <taxon>Asteraceae</taxon>
        <taxon>Carduoideae</taxon>
        <taxon>Cardueae</taxon>
        <taxon>Arctiinae</taxon>
        <taxon>Arctium</taxon>
    </lineage>
</organism>
<comment type="caution">
    <text evidence="1">The sequence shown here is derived from an EMBL/GenBank/DDBJ whole genome shotgun (WGS) entry which is preliminary data.</text>
</comment>
<evidence type="ECO:0000313" key="2">
    <source>
        <dbReference type="Proteomes" id="UP001055879"/>
    </source>
</evidence>
<proteinExistence type="predicted"/>